<dbReference type="Gene3D" id="1.20.1110.10">
    <property type="entry name" value="Calcium-transporting ATPase, transmembrane domain"/>
    <property type="match status" value="2"/>
</dbReference>
<dbReference type="SFLD" id="SFLDG00002">
    <property type="entry name" value="C1.7:_P-type_atpase_like"/>
    <property type="match status" value="1"/>
</dbReference>
<evidence type="ECO:0000256" key="13">
    <source>
        <dbReference type="ARBA" id="ARBA00023008"/>
    </source>
</evidence>
<evidence type="ECO:0000256" key="7">
    <source>
        <dbReference type="ARBA" id="ARBA00022796"/>
    </source>
</evidence>
<feature type="transmembrane region" description="Helical" evidence="16">
    <location>
        <begin position="198"/>
        <end position="218"/>
    </location>
</feature>
<evidence type="ECO:0000256" key="6">
    <source>
        <dbReference type="ARBA" id="ARBA00022741"/>
    </source>
</evidence>
<dbReference type="Pfam" id="PF00122">
    <property type="entry name" value="E1-E2_ATPase"/>
    <property type="match status" value="1"/>
</dbReference>
<dbReference type="EMBL" id="HBEO01008693">
    <property type="protein sequence ID" value="CAD8475930.1"/>
    <property type="molecule type" value="Transcribed_RNA"/>
</dbReference>
<dbReference type="GO" id="GO:0016887">
    <property type="term" value="F:ATP hydrolysis activity"/>
    <property type="evidence" value="ECO:0007669"/>
    <property type="project" value="InterPro"/>
</dbReference>
<reference evidence="19" key="1">
    <citation type="submission" date="2021-01" db="EMBL/GenBank/DDBJ databases">
        <authorList>
            <person name="Corre E."/>
            <person name="Pelletier E."/>
            <person name="Niang G."/>
            <person name="Scheremetjew M."/>
            <person name="Finn R."/>
            <person name="Kale V."/>
            <person name="Holt S."/>
            <person name="Cochrane G."/>
            <person name="Meng A."/>
            <person name="Brown T."/>
            <person name="Cohen L."/>
        </authorList>
    </citation>
    <scope>NUCLEOTIDE SEQUENCE</scope>
    <source>
        <strain evidence="19">CCMP325</strain>
    </source>
</reference>
<gene>
    <name evidence="19" type="ORF">HPHI1048_LOCUS6056</name>
</gene>
<dbReference type="SFLD" id="SFLDS00003">
    <property type="entry name" value="Haloacid_Dehalogenase"/>
    <property type="match status" value="1"/>
</dbReference>
<evidence type="ECO:0000259" key="18">
    <source>
        <dbReference type="SMART" id="SM00831"/>
    </source>
</evidence>
<dbReference type="PRINTS" id="PR00120">
    <property type="entry name" value="HATPASE"/>
</dbReference>
<protein>
    <recommendedName>
        <fullName evidence="16">Calcium-transporting ATPase</fullName>
        <ecNumber evidence="16">7.2.2.10</ecNumber>
    </recommendedName>
</protein>
<evidence type="ECO:0000256" key="15">
    <source>
        <dbReference type="ARBA" id="ARBA00023136"/>
    </source>
</evidence>
<feature type="transmembrane region" description="Helical" evidence="16">
    <location>
        <begin position="410"/>
        <end position="438"/>
    </location>
</feature>
<feature type="transmembrane region" description="Helical" evidence="16">
    <location>
        <begin position="855"/>
        <end position="873"/>
    </location>
</feature>
<dbReference type="InterPro" id="IPR023299">
    <property type="entry name" value="ATPase_P-typ_cyto_dom_N"/>
</dbReference>
<dbReference type="PANTHER" id="PTHR24093">
    <property type="entry name" value="CATION TRANSPORTING ATPASE"/>
    <property type="match status" value="1"/>
</dbReference>
<sequence length="1137" mass="124970">MEPNNNDDTNLPTNLEDALNCIKSLRETNSHLEAKNHALSVRIAFLQKKNTAVQANLGAPSHHRAAELVLSSTKPTEKFVDDGKTQLSRSQLQQIIKLTFDNTTAADVKHFVLGHPLLSQKVTGLVRALCTSAERGISEDEVEDRQRKFGKNEIPMEPQTSILVLMWEALQDPTLIFLCFAAIVSLVIGVFVEKDPMGWLEGTAILTAVVVVVLVGSINDYQKESQFRSLNAKKDDMTVTVVRDGQKKEMSCHNLVVGDILLLGTGDIVTCDGYAIGPNDLQINEKMLTGETVNKRKGEYEIDGDRVVKSPVLFAGTQVQDGQGKVLVLAVGTATYQGTMQQKMDEADAEHSRSILQQKLDDMTSYITNAGAAFAVVTVLILCFRMYIGFHQGLCCKESWDHAVHWSELLSFLISGVTIFVVAVPEGLPLAVTIALAFSVKKMLKDQNLVRHLTACETMGGATTICSDKTGTLTTSKMTVVKVFCDGSVSTMESLKLSPILKKLLCDAAVVNTMSKTNLRASSKGKEPDYLGNDTECGLLVMANKLGANGKAIDYDSEDQEYKRIRREFPEDMEGRKQFTFSSDRKRMSTRVKIGPGKYRVFCKGAAEMVVELCTNKYNMDGSVEPMSDKARKEVEAVINQFADEALRTICLAVKDVNVEIDDVEEAEKNLTMIGLVGIEDPVREEVPLAIKRCREAGIIVRMVTGDNMKTAAAIAKKCGIIDKEEEGNVIDGKTFRERVAPGDVLDQHEFDKVWPKLRVMGRSTPLDKHLLVSGIQASKIGVSQTVAVTGDGTNDAPALKKADVGFAMGVQGTDVAKNASDIIIMDDNFASIVKAVMWGRCVYDNICRFLQFQLTVNITAIVVACVGSAVLTSSPLTAIQMLWVNLIMDSFASLALATEDPSERLLQRKPYPRNRAVLSKIMMKNMILHALWQLVILAVLIFAVGDVCQPHQQLCDCSKSLLSDLTGYWGSKPFHVPSGRPKSYDFASTAAAGACPPVFDPADKKTFEKKRGKVVPLRSPEYCHHSKGSASDTTQHYTMIFNVFVLMQLFNEINSRKIHNEWNVFSGIFNNYLFIFIVLGTMAAQVALIEVPGLNTAFGCQSLTPDQWLVCVLLGFSTIPFNFIVRLVPSELFPGS</sequence>
<comment type="similarity">
    <text evidence="16">Belongs to the cation transport ATPase (P-type) (TC 3.A.3) family.</text>
</comment>
<keyword evidence="8 16" id="KW-0106">Calcium</keyword>
<dbReference type="GO" id="GO:0005524">
    <property type="term" value="F:ATP binding"/>
    <property type="evidence" value="ECO:0007669"/>
    <property type="project" value="UniProtKB-KW"/>
</dbReference>
<dbReference type="InterPro" id="IPR036412">
    <property type="entry name" value="HAD-like_sf"/>
</dbReference>
<dbReference type="SUPFAM" id="SSF81653">
    <property type="entry name" value="Calcium ATPase, transduction domain A"/>
    <property type="match status" value="1"/>
</dbReference>
<dbReference type="SUPFAM" id="SSF81665">
    <property type="entry name" value="Calcium ATPase, transmembrane domain M"/>
    <property type="match status" value="1"/>
</dbReference>
<evidence type="ECO:0000256" key="16">
    <source>
        <dbReference type="RuleBase" id="RU361146"/>
    </source>
</evidence>
<dbReference type="PROSITE" id="PS00154">
    <property type="entry name" value="ATPASE_E1_E2"/>
    <property type="match status" value="1"/>
</dbReference>
<keyword evidence="7" id="KW-0187">Copper transport</keyword>
<keyword evidence="10" id="KW-0460">Magnesium</keyword>
<evidence type="ECO:0000256" key="5">
    <source>
        <dbReference type="ARBA" id="ARBA00022723"/>
    </source>
</evidence>
<evidence type="ECO:0000256" key="12">
    <source>
        <dbReference type="ARBA" id="ARBA00022989"/>
    </source>
</evidence>
<feature type="transmembrane region" description="Helical" evidence="16">
    <location>
        <begin position="927"/>
        <end position="945"/>
    </location>
</feature>
<keyword evidence="13" id="KW-0186">Copper</keyword>
<evidence type="ECO:0000256" key="4">
    <source>
        <dbReference type="ARBA" id="ARBA00022692"/>
    </source>
</evidence>
<dbReference type="NCBIfam" id="TIGR01494">
    <property type="entry name" value="ATPase_P-type"/>
    <property type="match status" value="2"/>
</dbReference>
<comment type="catalytic activity">
    <reaction evidence="16">
        <text>Ca(2+)(in) + ATP + H2O = Ca(2+)(out) + ADP + phosphate + H(+)</text>
        <dbReference type="Rhea" id="RHEA:18105"/>
        <dbReference type="ChEBI" id="CHEBI:15377"/>
        <dbReference type="ChEBI" id="CHEBI:15378"/>
        <dbReference type="ChEBI" id="CHEBI:29108"/>
        <dbReference type="ChEBI" id="CHEBI:30616"/>
        <dbReference type="ChEBI" id="CHEBI:43474"/>
        <dbReference type="ChEBI" id="CHEBI:456216"/>
        <dbReference type="EC" id="7.2.2.10"/>
    </reaction>
</comment>
<dbReference type="InterPro" id="IPR018303">
    <property type="entry name" value="ATPase_P-typ_P_site"/>
</dbReference>
<keyword evidence="15 16" id="KW-0472">Membrane</keyword>
<keyword evidence="3 16" id="KW-0109">Calcium transport</keyword>
<dbReference type="InterPro" id="IPR006068">
    <property type="entry name" value="ATPase_P-typ_cation-transptr_C"/>
</dbReference>
<dbReference type="InterPro" id="IPR001757">
    <property type="entry name" value="P_typ_ATPase"/>
</dbReference>
<keyword evidence="12 16" id="KW-1133">Transmembrane helix</keyword>
<comment type="caution">
    <text evidence="16">Lacks conserved residue(s) required for the propagation of feature annotation.</text>
</comment>
<keyword evidence="2 16" id="KW-0813">Transport</keyword>
<evidence type="ECO:0000313" key="19">
    <source>
        <dbReference type="EMBL" id="CAD8475930.1"/>
    </source>
</evidence>
<dbReference type="FunFam" id="3.40.50.1000:FF:000144">
    <property type="entry name" value="copper-transporting ATPase 1 isoform X2"/>
    <property type="match status" value="1"/>
</dbReference>
<evidence type="ECO:0000256" key="8">
    <source>
        <dbReference type="ARBA" id="ARBA00022837"/>
    </source>
</evidence>
<evidence type="ECO:0000256" key="14">
    <source>
        <dbReference type="ARBA" id="ARBA00023065"/>
    </source>
</evidence>
<feature type="transmembrane region" description="Helical" evidence="16">
    <location>
        <begin position="175"/>
        <end position="192"/>
    </location>
</feature>
<evidence type="ECO:0000256" key="9">
    <source>
        <dbReference type="ARBA" id="ARBA00022840"/>
    </source>
</evidence>
<evidence type="ECO:0000256" key="1">
    <source>
        <dbReference type="ARBA" id="ARBA00004127"/>
    </source>
</evidence>
<dbReference type="InterPro" id="IPR023214">
    <property type="entry name" value="HAD_sf"/>
</dbReference>
<dbReference type="SUPFAM" id="SSF56784">
    <property type="entry name" value="HAD-like"/>
    <property type="match status" value="1"/>
</dbReference>
<feature type="domain" description="Cation-transporting P-type ATPase N-terminal" evidence="18">
    <location>
        <begin position="116"/>
        <end position="190"/>
    </location>
</feature>
<dbReference type="NCBIfam" id="TIGR01517">
    <property type="entry name" value="ATPase-IIB_Ca"/>
    <property type="match status" value="1"/>
</dbReference>
<dbReference type="InterPro" id="IPR006408">
    <property type="entry name" value="P-type_ATPase_IIB"/>
</dbReference>
<feature type="coiled-coil region" evidence="17">
    <location>
        <begin position="15"/>
        <end position="42"/>
    </location>
</feature>
<dbReference type="PRINTS" id="PR00119">
    <property type="entry name" value="CATATPASE"/>
</dbReference>
<organism evidence="19">
    <name type="scientific">Hanusia phi</name>
    <dbReference type="NCBI Taxonomy" id="3032"/>
    <lineage>
        <taxon>Eukaryota</taxon>
        <taxon>Cryptophyceae</taxon>
        <taxon>Pyrenomonadales</taxon>
        <taxon>Geminigeraceae</taxon>
        <taxon>Hanusia</taxon>
    </lineage>
</organism>
<dbReference type="GO" id="GO:0006825">
    <property type="term" value="P:copper ion transport"/>
    <property type="evidence" value="ECO:0007669"/>
    <property type="project" value="UniProtKB-KW"/>
</dbReference>
<dbReference type="EC" id="7.2.2.10" evidence="16"/>
<dbReference type="Gene3D" id="3.40.1110.10">
    <property type="entry name" value="Calcium-transporting ATPase, cytoplasmic domain N"/>
    <property type="match status" value="1"/>
</dbReference>
<evidence type="ECO:0000256" key="10">
    <source>
        <dbReference type="ARBA" id="ARBA00022842"/>
    </source>
</evidence>
<keyword evidence="4 16" id="KW-0812">Transmembrane</keyword>
<dbReference type="GO" id="GO:0005886">
    <property type="term" value="C:plasma membrane"/>
    <property type="evidence" value="ECO:0007669"/>
    <property type="project" value="TreeGrafter"/>
</dbReference>
<dbReference type="InterPro" id="IPR044492">
    <property type="entry name" value="P_typ_ATPase_HD_dom"/>
</dbReference>
<dbReference type="SMART" id="SM00831">
    <property type="entry name" value="Cation_ATPase_N"/>
    <property type="match status" value="1"/>
</dbReference>
<comment type="function">
    <text evidence="16">Catalyzes the hydrolysis of ATP coupled with the transport of calcium.</text>
</comment>
<feature type="transmembrane region" description="Helical" evidence="16">
    <location>
        <begin position="1063"/>
        <end position="1088"/>
    </location>
</feature>
<dbReference type="GO" id="GO:0005388">
    <property type="term" value="F:P-type calcium transporter activity"/>
    <property type="evidence" value="ECO:0007669"/>
    <property type="project" value="UniProtKB-EC"/>
</dbReference>
<dbReference type="PANTHER" id="PTHR24093:SF369">
    <property type="entry name" value="CALCIUM-TRANSPORTING ATPASE"/>
    <property type="match status" value="1"/>
</dbReference>
<keyword evidence="17" id="KW-0175">Coiled coil</keyword>
<dbReference type="InterPro" id="IPR004014">
    <property type="entry name" value="ATPase_P-typ_cation-transptr_N"/>
</dbReference>
<dbReference type="CDD" id="cd02081">
    <property type="entry name" value="P-type_ATPase_Ca_PMCA-like"/>
    <property type="match status" value="1"/>
</dbReference>
<dbReference type="GO" id="GO:0012505">
    <property type="term" value="C:endomembrane system"/>
    <property type="evidence" value="ECO:0007669"/>
    <property type="project" value="UniProtKB-SubCell"/>
</dbReference>
<comment type="subcellular location">
    <subcellularLocation>
        <location evidence="1">Endomembrane system</location>
        <topology evidence="1">Multi-pass membrane protein</topology>
    </subcellularLocation>
    <subcellularLocation>
        <location evidence="16">Membrane</location>
        <topology evidence="16">Multi-pass membrane protein</topology>
    </subcellularLocation>
</comment>
<dbReference type="InterPro" id="IPR008250">
    <property type="entry name" value="ATPase_P-typ_transduc_dom_A_sf"/>
</dbReference>
<dbReference type="Gene3D" id="3.40.50.1000">
    <property type="entry name" value="HAD superfamily/HAD-like"/>
    <property type="match status" value="1"/>
</dbReference>
<dbReference type="AlphaFoldDB" id="A0A7S0HAS8"/>
<proteinExistence type="inferred from homology"/>
<feature type="transmembrane region" description="Helical" evidence="16">
    <location>
        <begin position="366"/>
        <end position="390"/>
    </location>
</feature>
<dbReference type="SUPFAM" id="SSF81660">
    <property type="entry name" value="Metal cation-transporting ATPase, ATP-binding domain N"/>
    <property type="match status" value="1"/>
</dbReference>
<dbReference type="Pfam" id="PF00689">
    <property type="entry name" value="Cation_ATPase_C"/>
    <property type="match status" value="1"/>
</dbReference>
<name>A0A7S0HAS8_9CRYP</name>
<keyword evidence="11" id="KW-1278">Translocase</keyword>
<keyword evidence="9 16" id="KW-0067">ATP-binding</keyword>
<keyword evidence="5" id="KW-0479">Metal-binding</keyword>
<dbReference type="Gene3D" id="2.70.150.10">
    <property type="entry name" value="Calcium-transporting ATPase, cytoplasmic transduction domain A"/>
    <property type="match status" value="1"/>
</dbReference>
<keyword evidence="6 16" id="KW-0547">Nucleotide-binding</keyword>
<evidence type="ECO:0000256" key="2">
    <source>
        <dbReference type="ARBA" id="ARBA00022448"/>
    </source>
</evidence>
<dbReference type="GO" id="GO:0046872">
    <property type="term" value="F:metal ion binding"/>
    <property type="evidence" value="ECO:0007669"/>
    <property type="project" value="UniProtKB-KW"/>
</dbReference>
<evidence type="ECO:0000256" key="11">
    <source>
        <dbReference type="ARBA" id="ARBA00022967"/>
    </source>
</evidence>
<accession>A0A7S0HAS8</accession>
<feature type="transmembrane region" description="Helical" evidence="16">
    <location>
        <begin position="1108"/>
        <end position="1129"/>
    </location>
</feature>
<dbReference type="SFLD" id="SFLDF00027">
    <property type="entry name" value="p-type_atpase"/>
    <property type="match status" value="1"/>
</dbReference>
<dbReference type="InterPro" id="IPR023298">
    <property type="entry name" value="ATPase_P-typ_TM_dom_sf"/>
</dbReference>
<evidence type="ECO:0000256" key="3">
    <source>
        <dbReference type="ARBA" id="ARBA00022568"/>
    </source>
</evidence>
<evidence type="ECO:0000256" key="17">
    <source>
        <dbReference type="SAM" id="Coils"/>
    </source>
</evidence>
<dbReference type="InterPro" id="IPR059000">
    <property type="entry name" value="ATPase_P-type_domA"/>
</dbReference>
<keyword evidence="14 16" id="KW-0406">Ion transport</keyword>
<dbReference type="Pfam" id="PF13246">
    <property type="entry name" value="Cation_ATPase"/>
    <property type="match status" value="1"/>
</dbReference>
<dbReference type="Pfam" id="PF00690">
    <property type="entry name" value="Cation_ATPase_N"/>
    <property type="match status" value="1"/>
</dbReference>